<keyword evidence="6 8" id="KW-0808">Transferase</keyword>
<evidence type="ECO:0000313" key="11">
    <source>
        <dbReference type="EMBL" id="AEV30816.1"/>
    </source>
</evidence>
<dbReference type="InterPro" id="IPR001296">
    <property type="entry name" value="Glyco_trans_1"/>
</dbReference>
<feature type="binding site" evidence="8">
    <location>
        <position position="15"/>
    </location>
    <ligand>
        <name>ADP-alpha-D-glucose</name>
        <dbReference type="ChEBI" id="CHEBI:57498"/>
    </ligand>
</feature>
<evidence type="ECO:0000313" key="12">
    <source>
        <dbReference type="Proteomes" id="UP000005632"/>
    </source>
</evidence>
<dbReference type="InterPro" id="IPR011835">
    <property type="entry name" value="GS/SS"/>
</dbReference>
<evidence type="ECO:0000259" key="9">
    <source>
        <dbReference type="Pfam" id="PF00534"/>
    </source>
</evidence>
<evidence type="ECO:0000256" key="3">
    <source>
        <dbReference type="ARBA" id="ARBA00004964"/>
    </source>
</evidence>
<dbReference type="EC" id="2.4.1.21" evidence="8"/>
<dbReference type="GO" id="GO:0005978">
    <property type="term" value="P:glycogen biosynthetic process"/>
    <property type="evidence" value="ECO:0007669"/>
    <property type="project" value="UniProtKB-UniRule"/>
</dbReference>
<dbReference type="AlphaFoldDB" id="G8QYG9"/>
<evidence type="ECO:0000256" key="6">
    <source>
        <dbReference type="ARBA" id="ARBA00022679"/>
    </source>
</evidence>
<comment type="function">
    <text evidence="2 8">Synthesizes alpha-1,4-glucan chains using ADP-glucose.</text>
</comment>
<dbReference type="SUPFAM" id="SSF53756">
    <property type="entry name" value="UDP-Glycosyltransferase/glycogen phosphorylase"/>
    <property type="match status" value="1"/>
</dbReference>
<dbReference type="Gene3D" id="3.40.50.2000">
    <property type="entry name" value="Glycogen Phosphorylase B"/>
    <property type="match status" value="2"/>
</dbReference>
<dbReference type="UniPathway" id="UPA00164"/>
<gene>
    <name evidence="8" type="primary">glgA</name>
    <name evidence="11" type="ordered locus">SpiGrapes_3069</name>
</gene>
<evidence type="ECO:0000256" key="5">
    <source>
        <dbReference type="ARBA" id="ARBA00022676"/>
    </source>
</evidence>
<accession>G8QYG9</accession>
<reference evidence="11 12" key="1">
    <citation type="submission" date="2011-11" db="EMBL/GenBank/DDBJ databases">
        <title>Complete sequence of Spirochaeta sp. grapes.</title>
        <authorList>
            <consortium name="US DOE Joint Genome Institute"/>
            <person name="Lucas S."/>
            <person name="Han J."/>
            <person name="Lapidus A."/>
            <person name="Cheng J.-F."/>
            <person name="Goodwin L."/>
            <person name="Pitluck S."/>
            <person name="Peters L."/>
            <person name="Ovchinnikova G."/>
            <person name="Munk A.C."/>
            <person name="Detter J.C."/>
            <person name="Han C."/>
            <person name="Tapia R."/>
            <person name="Land M."/>
            <person name="Hauser L."/>
            <person name="Kyrpides N."/>
            <person name="Ivanova N."/>
            <person name="Pagani I."/>
            <person name="Ritalahtilisa K."/>
            <person name="Loeffler F."/>
            <person name="Woyke T."/>
        </authorList>
    </citation>
    <scope>NUCLEOTIDE SEQUENCE [LARGE SCALE GENOMIC DNA]</scope>
    <source>
        <strain evidence="12">ATCC BAA-1885 / DSM 22778 / Grapes</strain>
    </source>
</reference>
<dbReference type="HAMAP" id="MF_00484">
    <property type="entry name" value="Glycogen_synth"/>
    <property type="match status" value="1"/>
</dbReference>
<comment type="catalytic activity">
    <reaction evidence="1 8">
        <text>[(1-&gt;4)-alpha-D-glucosyl](n) + ADP-alpha-D-glucose = [(1-&gt;4)-alpha-D-glucosyl](n+1) + ADP + H(+)</text>
        <dbReference type="Rhea" id="RHEA:18189"/>
        <dbReference type="Rhea" id="RHEA-COMP:9584"/>
        <dbReference type="Rhea" id="RHEA-COMP:9587"/>
        <dbReference type="ChEBI" id="CHEBI:15378"/>
        <dbReference type="ChEBI" id="CHEBI:15444"/>
        <dbReference type="ChEBI" id="CHEBI:57498"/>
        <dbReference type="ChEBI" id="CHEBI:456216"/>
        <dbReference type="EC" id="2.4.1.21"/>
    </reaction>
</comment>
<evidence type="ECO:0000259" key="10">
    <source>
        <dbReference type="Pfam" id="PF08323"/>
    </source>
</evidence>
<comment type="pathway">
    <text evidence="3 8">Glycan biosynthesis; glycogen biosynthesis.</text>
</comment>
<evidence type="ECO:0000256" key="2">
    <source>
        <dbReference type="ARBA" id="ARBA00002764"/>
    </source>
</evidence>
<protein>
    <recommendedName>
        <fullName evidence="8">Glycogen synthase</fullName>
        <ecNumber evidence="8">2.4.1.21</ecNumber>
    </recommendedName>
    <alternativeName>
        <fullName evidence="8">Starch [bacterial glycogen] synthase</fullName>
    </alternativeName>
</protein>
<feature type="domain" description="Glycosyl transferase family 1" evidence="9">
    <location>
        <begin position="286"/>
        <end position="442"/>
    </location>
</feature>
<dbReference type="KEGG" id="sgp:SpiGrapes_3069"/>
<dbReference type="eggNOG" id="COG0297">
    <property type="taxonomic scope" value="Bacteria"/>
</dbReference>
<comment type="similarity">
    <text evidence="4 8">Belongs to the glycosyltransferase 1 family. Bacterial/plant glycogen synthase subfamily.</text>
</comment>
<dbReference type="PANTHER" id="PTHR45825">
    <property type="entry name" value="GRANULE-BOUND STARCH SYNTHASE 1, CHLOROPLASTIC/AMYLOPLASTIC"/>
    <property type="match status" value="1"/>
</dbReference>
<evidence type="ECO:0000256" key="1">
    <source>
        <dbReference type="ARBA" id="ARBA00001478"/>
    </source>
</evidence>
<dbReference type="OrthoDB" id="9808590at2"/>
<evidence type="ECO:0000256" key="7">
    <source>
        <dbReference type="ARBA" id="ARBA00023056"/>
    </source>
</evidence>
<dbReference type="CDD" id="cd03791">
    <property type="entry name" value="GT5_Glycogen_synthase_DULL1-like"/>
    <property type="match status" value="1"/>
</dbReference>
<feature type="domain" description="Starch synthase catalytic" evidence="10">
    <location>
        <begin position="2"/>
        <end position="238"/>
    </location>
</feature>
<keyword evidence="12" id="KW-1185">Reference proteome</keyword>
<dbReference type="GO" id="GO:0009011">
    <property type="term" value="F:alpha-1,4-glucan glucosyltransferase (ADP-glucose donor) activity"/>
    <property type="evidence" value="ECO:0007669"/>
    <property type="project" value="UniProtKB-UniRule"/>
</dbReference>
<dbReference type="RefSeq" id="WP_014271655.1">
    <property type="nucleotide sequence ID" value="NC_016633.1"/>
</dbReference>
<dbReference type="Pfam" id="PF00534">
    <property type="entry name" value="Glycos_transf_1"/>
    <property type="match status" value="1"/>
</dbReference>
<dbReference type="InterPro" id="IPR013534">
    <property type="entry name" value="Starch_synth_cat_dom"/>
</dbReference>
<dbReference type="EMBL" id="CP003155">
    <property type="protein sequence ID" value="AEV30816.1"/>
    <property type="molecule type" value="Genomic_DNA"/>
</dbReference>
<evidence type="ECO:0000256" key="4">
    <source>
        <dbReference type="ARBA" id="ARBA00010281"/>
    </source>
</evidence>
<keyword evidence="7 8" id="KW-0320">Glycogen biosynthesis</keyword>
<keyword evidence="5 8" id="KW-0328">Glycosyltransferase</keyword>
<dbReference type="PANTHER" id="PTHR45825:SF11">
    <property type="entry name" value="ALPHA AMYLASE DOMAIN-CONTAINING PROTEIN"/>
    <property type="match status" value="1"/>
</dbReference>
<name>G8QYG9_SPHPG</name>
<dbReference type="HOGENOM" id="CLU_009583_18_5_12"/>
<evidence type="ECO:0000256" key="8">
    <source>
        <dbReference type="HAMAP-Rule" id="MF_00484"/>
    </source>
</evidence>
<dbReference type="Proteomes" id="UP000005632">
    <property type="component" value="Chromosome"/>
</dbReference>
<dbReference type="GO" id="GO:0004373">
    <property type="term" value="F:alpha-1,4-glucan glucosyltransferase (UDP-glucose donor) activity"/>
    <property type="evidence" value="ECO:0007669"/>
    <property type="project" value="InterPro"/>
</dbReference>
<dbReference type="Pfam" id="PF08323">
    <property type="entry name" value="Glyco_transf_5"/>
    <property type="match status" value="1"/>
</dbReference>
<dbReference type="STRING" id="158190.SpiGrapes_3069"/>
<proteinExistence type="inferred from homology"/>
<sequence length="487" mass="55171">MNIFMVSSESVPFSKSGGLADVVGALSSALSSLGSDVRVLVPCYGNMDISGFSDMTIGIDIPLLGKTERVTFIETELDNVHFYFLCHPWFQNRKGIYGDSSYTPYSDNLERYMLLNKAALPLCKALHWKPEIIHCHDWTCGFIPYLMDLERDAFFSGTASIMTIHNLAYQGDFSRLQLLGGNLQSDKRMFSGDTPEKRVNMLKTGLEFADAITTVSPTYAKEIQTAEYGCKLDHLMRERSNNLCGIINGIDYEEWNPQTDTFFDDHFSREDLQGKAKTKALVQKEFKLPVDPNIPLISMISRIADQKGFVELLEGSPCALEKLVRDYPLQMLIVGTGDERMEKQMLELANRYENLSVNIMFSNRGAHRIEAASDFFLMPSRYEPCGLNQLYSLRYGTLPIARKTGGLADSIIDLDESPQEGTGILFKTISGDAIIEGVKRALYWWEKGSKEMDLIRIRCMDSDATWERSARSYLNIYETSIREKKTW</sequence>
<dbReference type="NCBIfam" id="TIGR02095">
    <property type="entry name" value="glgA"/>
    <property type="match status" value="1"/>
</dbReference>
<organism evidence="11 12">
    <name type="scientific">Sphaerochaeta pleomorpha (strain ATCC BAA-1885 / DSM 22778 / Grapes)</name>
    <dbReference type="NCBI Taxonomy" id="158190"/>
    <lineage>
        <taxon>Bacteria</taxon>
        <taxon>Pseudomonadati</taxon>
        <taxon>Spirochaetota</taxon>
        <taxon>Spirochaetia</taxon>
        <taxon>Spirochaetales</taxon>
        <taxon>Sphaerochaetaceae</taxon>
        <taxon>Sphaerochaeta</taxon>
    </lineage>
</organism>